<gene>
    <name evidence="6" type="ORF">ACFFTP_18925</name>
</gene>
<proteinExistence type="inferred from homology"/>
<dbReference type="Pfam" id="PF00933">
    <property type="entry name" value="Glyco_hydro_3"/>
    <property type="match status" value="1"/>
</dbReference>
<comment type="caution">
    <text evidence="6">The sequence shown here is derived from an EMBL/GenBank/DDBJ whole genome shotgun (WGS) entry which is preliminary data.</text>
</comment>
<name>A0ABV5QSA9_9ACTN</name>
<dbReference type="PANTHER" id="PTHR42715">
    <property type="entry name" value="BETA-GLUCOSIDASE"/>
    <property type="match status" value="1"/>
</dbReference>
<dbReference type="GO" id="GO:0016787">
    <property type="term" value="F:hydrolase activity"/>
    <property type="evidence" value="ECO:0007669"/>
    <property type="project" value="UniProtKB-KW"/>
</dbReference>
<dbReference type="EMBL" id="JBHMCT010000012">
    <property type="protein sequence ID" value="MFB9556254.1"/>
    <property type="molecule type" value="Genomic_DNA"/>
</dbReference>
<dbReference type="Gene3D" id="2.60.40.10">
    <property type="entry name" value="Immunoglobulins"/>
    <property type="match status" value="1"/>
</dbReference>
<dbReference type="InterPro" id="IPR026891">
    <property type="entry name" value="Fn3-like"/>
</dbReference>
<dbReference type="Pfam" id="PF14310">
    <property type="entry name" value="Fn3-like"/>
    <property type="match status" value="1"/>
</dbReference>
<evidence type="ECO:0000313" key="7">
    <source>
        <dbReference type="Proteomes" id="UP001589716"/>
    </source>
</evidence>
<feature type="domain" description="Fibronectin type III-like" evidence="5">
    <location>
        <begin position="761"/>
        <end position="835"/>
    </location>
</feature>
<dbReference type="Gene3D" id="3.40.50.1700">
    <property type="entry name" value="Glycoside hydrolase family 3 C-terminal domain"/>
    <property type="match status" value="1"/>
</dbReference>
<dbReference type="Proteomes" id="UP001589716">
    <property type="component" value="Unassembled WGS sequence"/>
</dbReference>
<evidence type="ECO:0000313" key="6">
    <source>
        <dbReference type="EMBL" id="MFB9556254.1"/>
    </source>
</evidence>
<feature type="signal peptide" evidence="4">
    <location>
        <begin position="1"/>
        <end position="46"/>
    </location>
</feature>
<dbReference type="Pfam" id="PF01915">
    <property type="entry name" value="Glyco_hydro_3_C"/>
    <property type="match status" value="1"/>
</dbReference>
<dbReference type="InterPro" id="IPR036881">
    <property type="entry name" value="Glyco_hydro_3_C_sf"/>
</dbReference>
<keyword evidence="7" id="KW-1185">Reference proteome</keyword>
<feature type="chain" id="PRO_5046555160" evidence="4">
    <location>
        <begin position="47"/>
        <end position="849"/>
    </location>
</feature>
<accession>A0ABV5QSA9</accession>
<comment type="similarity">
    <text evidence="1">Belongs to the glycosyl hydrolase 3 family.</text>
</comment>
<dbReference type="InterPro" id="IPR001764">
    <property type="entry name" value="Glyco_hydro_3_N"/>
</dbReference>
<evidence type="ECO:0000256" key="1">
    <source>
        <dbReference type="ARBA" id="ARBA00005336"/>
    </source>
</evidence>
<dbReference type="InterPro" id="IPR013783">
    <property type="entry name" value="Ig-like_fold"/>
</dbReference>
<feature type="region of interest" description="Disordered" evidence="3">
    <location>
        <begin position="1"/>
        <end position="25"/>
    </location>
</feature>
<dbReference type="Gene3D" id="2.60.120.380">
    <property type="match status" value="1"/>
</dbReference>
<reference evidence="6 7" key="1">
    <citation type="submission" date="2024-09" db="EMBL/GenBank/DDBJ databases">
        <authorList>
            <person name="Sun Q."/>
            <person name="Mori K."/>
        </authorList>
    </citation>
    <scope>NUCLEOTIDE SEQUENCE [LARGE SCALE GENOMIC DNA]</scope>
    <source>
        <strain evidence="6 7">JCM 4414</strain>
    </source>
</reference>
<dbReference type="PROSITE" id="PS51318">
    <property type="entry name" value="TAT"/>
    <property type="match status" value="1"/>
</dbReference>
<keyword evidence="4" id="KW-0732">Signal</keyword>
<evidence type="ECO:0000259" key="5">
    <source>
        <dbReference type="SMART" id="SM01217"/>
    </source>
</evidence>
<dbReference type="InterPro" id="IPR002772">
    <property type="entry name" value="Glyco_hydro_3_C"/>
</dbReference>
<dbReference type="SUPFAM" id="SSF51445">
    <property type="entry name" value="(Trans)glycosidases"/>
    <property type="match status" value="1"/>
</dbReference>
<organism evidence="6 7">
    <name type="scientific">Streptomyces roseoviridis</name>
    <dbReference type="NCBI Taxonomy" id="67361"/>
    <lineage>
        <taxon>Bacteria</taxon>
        <taxon>Bacillati</taxon>
        <taxon>Actinomycetota</taxon>
        <taxon>Actinomycetes</taxon>
        <taxon>Kitasatosporales</taxon>
        <taxon>Streptomycetaceae</taxon>
        <taxon>Streptomyces</taxon>
    </lineage>
</organism>
<evidence type="ECO:0000256" key="3">
    <source>
        <dbReference type="SAM" id="MobiDB-lite"/>
    </source>
</evidence>
<dbReference type="InterPro" id="IPR006311">
    <property type="entry name" value="TAT_signal"/>
</dbReference>
<dbReference type="Gene3D" id="3.20.20.300">
    <property type="entry name" value="Glycoside hydrolase, family 3, N-terminal domain"/>
    <property type="match status" value="1"/>
</dbReference>
<sequence length="849" mass="89014">MSHAPTPDPQDEPTTAPAPTRRRVSRRRLLLALAGAAAFSAVPAGAARAASVPAGPGAVPGGGERVGDLLARLTLDEKTALLHGATDPERLGQAGYVPGVPRLGIPALRLADGPAGVRVRETATALPAPVMLAAAFDPGLAHAYGRVLGHEGRALDQDVLLSPMVNLIRTPYAGRNFETFSEDPLLSADLVAEQIRGIQAEGLIATVKHLALNNQERDRMSVDVRAGEQTLHETELRGFEAAVAAGAGAVMAAYNKVDGAYATENRTLLTDILRDRWGFDGWVMSDWGAVHSTGPALTAGCDMEMPGGAHYGAALRRAVREGRIDEAVVDTAVRRILSVRERFGLLDEQTDARPERDAAAGARLALRVATAGATLLRNENGTLPLTGRAARSLAVIGPTGSVPFVSGGGSAHVVPDAATSPLDALRTRAGDRATVTYAVGEDVLGKPLPLTEAGAPAGAARSLDDVAVAAGEIRTYEGTITTTADDNWSFFVHYSGRRPTVTLDGGDLFQAGVATYFTGGVGGRAADGLTVRRADHRLAAGTHRIAVTAHGGTDGQRFRLRAANGATRAADVAEAVAAARAAHSTVLFAYEDATEGRDRTGLALPGRQEALIRAVTAVNPRTTVVLNTSSAVTMPWLADTAAVLQMYYPGQEGGPATAAVLFGDVDPGGRLTQTFPLSEDAHPTAGDPRRYPGVNGVEVYGEGIHVGHRWYDAEDVTPLFPFGHGLSYTTFAYERLSAVPVGDGLHVTFTVVNTGRRPGVEVAQVYVGPSPDLAAVGVDQPHRLLAGYRRLRLAPGESRRITVPVAARTLSSWDEARHRWVLGTGRREVRAGASSRVLPLRAEAVVGAR</sequence>
<evidence type="ECO:0000256" key="2">
    <source>
        <dbReference type="ARBA" id="ARBA00022801"/>
    </source>
</evidence>
<dbReference type="InterPro" id="IPR050288">
    <property type="entry name" value="Cellulose_deg_GH3"/>
</dbReference>
<keyword evidence="2 6" id="KW-0378">Hydrolase</keyword>
<dbReference type="RefSeq" id="WP_345490631.1">
    <property type="nucleotide sequence ID" value="NZ_BAAAWU010000001.1"/>
</dbReference>
<dbReference type="PANTHER" id="PTHR42715:SF10">
    <property type="entry name" value="BETA-GLUCOSIDASE"/>
    <property type="match status" value="1"/>
</dbReference>
<evidence type="ECO:0000256" key="4">
    <source>
        <dbReference type="SAM" id="SignalP"/>
    </source>
</evidence>
<dbReference type="InterPro" id="IPR017853">
    <property type="entry name" value="GH"/>
</dbReference>
<dbReference type="SUPFAM" id="SSF52279">
    <property type="entry name" value="Beta-D-glucan exohydrolase, C-terminal domain"/>
    <property type="match status" value="1"/>
</dbReference>
<dbReference type="InterPro" id="IPR036962">
    <property type="entry name" value="Glyco_hydro_3_N_sf"/>
</dbReference>
<protein>
    <submittedName>
        <fullName evidence="6">Glycoside hydrolase family 3 C-terminal domain-containing protein</fullName>
    </submittedName>
</protein>
<dbReference type="PRINTS" id="PR00133">
    <property type="entry name" value="GLHYDRLASE3"/>
</dbReference>
<dbReference type="SMART" id="SM01217">
    <property type="entry name" value="Fn3_like"/>
    <property type="match status" value="1"/>
</dbReference>